<sequence>MMAALALCGLIAVSLAGYGLFGERRRLRVVRHTIRSRRVPPGFDGITIVQFSDVHLGPYYSLRQLDELVNAINSLRPDLVAFTGDLHDARRKDNIAKYDPSPVLSRIQARLGKFAVYGNHDFGYERKLRSSGAFLSRGGFTVLINDARRVTLPGGEFMTIAGLDDCMLGKPNPSKAASKLHPDRFNVLLVHEPDVADRLARYPIDLQLSGHSHGGQVVLPLVGALVRTSLGRKYVGGLYRIGSRFRDKRPYVLHVNRGVGTTRIPVRIRCVPELTVITLRCEEQSRD</sequence>
<dbReference type="PANTHER" id="PTHR31302:SF25">
    <property type="entry name" value="PHOSPHOESTERASE"/>
    <property type="match status" value="1"/>
</dbReference>
<dbReference type="Proteomes" id="UP001596028">
    <property type="component" value="Unassembled WGS sequence"/>
</dbReference>
<dbReference type="InterPro" id="IPR029052">
    <property type="entry name" value="Metallo-depent_PP-like"/>
</dbReference>
<protein>
    <submittedName>
        <fullName evidence="2">Metallophosphoesterase</fullName>
    </submittedName>
</protein>
<name>A0ABV9F4K4_9BACL</name>
<dbReference type="InterPro" id="IPR051158">
    <property type="entry name" value="Metallophosphoesterase_sf"/>
</dbReference>
<gene>
    <name evidence="2" type="ORF">ACFO3S_00290</name>
</gene>
<accession>A0ABV9F4K4</accession>
<organism evidence="2 3">
    <name type="scientific">Cohnella hongkongensis</name>
    <dbReference type="NCBI Taxonomy" id="178337"/>
    <lineage>
        <taxon>Bacteria</taxon>
        <taxon>Bacillati</taxon>
        <taxon>Bacillota</taxon>
        <taxon>Bacilli</taxon>
        <taxon>Bacillales</taxon>
        <taxon>Paenibacillaceae</taxon>
        <taxon>Cohnella</taxon>
    </lineage>
</organism>
<dbReference type="Pfam" id="PF00149">
    <property type="entry name" value="Metallophos"/>
    <property type="match status" value="1"/>
</dbReference>
<evidence type="ECO:0000259" key="1">
    <source>
        <dbReference type="Pfam" id="PF00149"/>
    </source>
</evidence>
<dbReference type="EMBL" id="JBHSEP010000001">
    <property type="protein sequence ID" value="MFC4596661.1"/>
    <property type="molecule type" value="Genomic_DNA"/>
</dbReference>
<keyword evidence="3" id="KW-1185">Reference proteome</keyword>
<evidence type="ECO:0000313" key="2">
    <source>
        <dbReference type="EMBL" id="MFC4596661.1"/>
    </source>
</evidence>
<comment type="caution">
    <text evidence="2">The sequence shown here is derived from an EMBL/GenBank/DDBJ whole genome shotgun (WGS) entry which is preliminary data.</text>
</comment>
<dbReference type="RefSeq" id="WP_378091022.1">
    <property type="nucleotide sequence ID" value="NZ_JBHSEP010000001.1"/>
</dbReference>
<reference evidence="3" key="1">
    <citation type="journal article" date="2019" name="Int. J. Syst. Evol. Microbiol.">
        <title>The Global Catalogue of Microorganisms (GCM) 10K type strain sequencing project: providing services to taxonomists for standard genome sequencing and annotation.</title>
        <authorList>
            <consortium name="The Broad Institute Genomics Platform"/>
            <consortium name="The Broad Institute Genome Sequencing Center for Infectious Disease"/>
            <person name="Wu L."/>
            <person name="Ma J."/>
        </authorList>
    </citation>
    <scope>NUCLEOTIDE SEQUENCE [LARGE SCALE GENOMIC DNA]</scope>
    <source>
        <strain evidence="3">CCUG 49571</strain>
    </source>
</reference>
<dbReference type="SUPFAM" id="SSF56300">
    <property type="entry name" value="Metallo-dependent phosphatases"/>
    <property type="match status" value="1"/>
</dbReference>
<proteinExistence type="predicted"/>
<feature type="domain" description="Calcineurin-like phosphoesterase" evidence="1">
    <location>
        <begin position="47"/>
        <end position="214"/>
    </location>
</feature>
<dbReference type="Gene3D" id="3.60.21.10">
    <property type="match status" value="1"/>
</dbReference>
<dbReference type="PANTHER" id="PTHR31302">
    <property type="entry name" value="TRANSMEMBRANE PROTEIN WITH METALLOPHOSPHOESTERASE DOMAIN-RELATED"/>
    <property type="match status" value="1"/>
</dbReference>
<dbReference type="CDD" id="cd07385">
    <property type="entry name" value="MPP_YkuE_C"/>
    <property type="match status" value="1"/>
</dbReference>
<evidence type="ECO:0000313" key="3">
    <source>
        <dbReference type="Proteomes" id="UP001596028"/>
    </source>
</evidence>
<dbReference type="InterPro" id="IPR004843">
    <property type="entry name" value="Calcineurin-like_PHP"/>
</dbReference>